<protein>
    <recommendedName>
        <fullName evidence="4">ATP-binding protein</fullName>
    </recommendedName>
</protein>
<keyword evidence="3" id="KW-1185">Reference proteome</keyword>
<reference evidence="2 3" key="1">
    <citation type="journal article" date="2019" name="Int. J. Syst. Evol. Microbiol.">
        <title>The Global Catalogue of Microorganisms (GCM) 10K type strain sequencing project: providing services to taxonomists for standard genome sequencing and annotation.</title>
        <authorList>
            <consortium name="The Broad Institute Genomics Platform"/>
            <consortium name="The Broad Institute Genome Sequencing Center for Infectious Disease"/>
            <person name="Wu L."/>
            <person name="Ma J."/>
        </authorList>
    </citation>
    <scope>NUCLEOTIDE SEQUENCE [LARGE SCALE GENOMIC DNA]</scope>
    <source>
        <strain evidence="2 3">CGMCC 1.16026</strain>
    </source>
</reference>
<dbReference type="Proteomes" id="UP001596145">
    <property type="component" value="Unassembled WGS sequence"/>
</dbReference>
<organism evidence="2 3">
    <name type="scientific">Halorubrum glutamatedens</name>
    <dbReference type="NCBI Taxonomy" id="2707018"/>
    <lineage>
        <taxon>Archaea</taxon>
        <taxon>Methanobacteriati</taxon>
        <taxon>Methanobacteriota</taxon>
        <taxon>Stenosarchaea group</taxon>
        <taxon>Halobacteria</taxon>
        <taxon>Halobacteriales</taxon>
        <taxon>Haloferacaceae</taxon>
        <taxon>Halorubrum</taxon>
    </lineage>
</organism>
<evidence type="ECO:0008006" key="4">
    <source>
        <dbReference type="Google" id="ProtNLM"/>
    </source>
</evidence>
<gene>
    <name evidence="2" type="ORF">ACFPJA_01920</name>
</gene>
<sequence>MAYSDDSSGGVFGVDVSGWVEQHRSRDVYEVVREPVQNALDTGSDLYVRVDYGDQSVTVEDYGDGVEDLSQFYDLFSGDKQYDPEKRGRFGRGVKEFIGASDETVISSTGGGLRFAFDAAYDEAREEYVVDASRELYPDARREEGTVVYGTNTEWTDDDLQEVEDFVERLWMPEDQDLYLEIYGEDAAPVREDVYTHEEPDAELERQYLPTLTAEDGVQQEEKRRTQVEVRKTSPGDGGVYELGIPVTTGEEFPFVFNVGQKTPVTERRNELDNSYRTELMQGLINDRLDLFDDDELGEDYVTQYISQFSHKTSSSVQQDYIERRFGTEPEDLLVYTNETPSIALTWGMQRQLPMENADEYSRNVRGILTKHCPTVQEWYSDQTDGQSIEVIEDPEPEQEAFLEYVEDELVPRTRTYGVDFELAYISEDTEDGQTHATYSPGDETVYLNAFADDWDRPSPRRIGTVLHELGHHETNPDEDGHGPDWYHAVEELSGDIIQDLQERLGGLYDDP</sequence>
<dbReference type="RefSeq" id="WP_136516466.1">
    <property type="nucleotide sequence ID" value="NZ_JBHSKV010000001.1"/>
</dbReference>
<comment type="caution">
    <text evidence="2">The sequence shown here is derived from an EMBL/GenBank/DDBJ whole genome shotgun (WGS) entry which is preliminary data.</text>
</comment>
<dbReference type="InterPro" id="IPR036890">
    <property type="entry name" value="HATPase_C_sf"/>
</dbReference>
<dbReference type="AlphaFoldDB" id="A0ABD5QPR7"/>
<evidence type="ECO:0000313" key="2">
    <source>
        <dbReference type="EMBL" id="MFC5133486.1"/>
    </source>
</evidence>
<dbReference type="SUPFAM" id="SSF55874">
    <property type="entry name" value="ATPase domain of HSP90 chaperone/DNA topoisomerase II/histidine kinase"/>
    <property type="match status" value="1"/>
</dbReference>
<accession>A0ABD5QPR7</accession>
<name>A0ABD5QPR7_9EURY</name>
<feature type="region of interest" description="Disordered" evidence="1">
    <location>
        <begin position="217"/>
        <end position="241"/>
    </location>
</feature>
<proteinExistence type="predicted"/>
<evidence type="ECO:0000256" key="1">
    <source>
        <dbReference type="SAM" id="MobiDB-lite"/>
    </source>
</evidence>
<dbReference type="Gene3D" id="3.30.565.10">
    <property type="entry name" value="Histidine kinase-like ATPase, C-terminal domain"/>
    <property type="match status" value="1"/>
</dbReference>
<evidence type="ECO:0000313" key="3">
    <source>
        <dbReference type="Proteomes" id="UP001596145"/>
    </source>
</evidence>
<feature type="compositionally biased region" description="Basic and acidic residues" evidence="1">
    <location>
        <begin position="220"/>
        <end position="234"/>
    </location>
</feature>
<dbReference type="EMBL" id="JBHSKV010000001">
    <property type="protein sequence ID" value="MFC5133486.1"/>
    <property type="molecule type" value="Genomic_DNA"/>
</dbReference>